<dbReference type="InterPro" id="IPR055979">
    <property type="entry name" value="DUF7557"/>
</dbReference>
<evidence type="ECO:0000313" key="1">
    <source>
        <dbReference type="EMBL" id="ELZ20349.1"/>
    </source>
</evidence>
<dbReference type="PATRIC" id="fig|1230457.4.peg.2149"/>
<evidence type="ECO:0000313" key="2">
    <source>
        <dbReference type="Proteomes" id="UP000011615"/>
    </source>
</evidence>
<dbReference type="Pfam" id="PF24434">
    <property type="entry name" value="DUF7557"/>
    <property type="match status" value="1"/>
</dbReference>
<proteinExistence type="predicted"/>
<dbReference type="OrthoDB" id="296909at2157"/>
<accession>M0CEP8</accession>
<sequence length="68" mass="7924">MVQPIELDDDLVERMNGYLEDGETLEEFIEELVTIYEQGVRFLQEGASRLTESHTTDVQRARVDRHLS</sequence>
<name>M0CEP8_9EURY</name>
<protein>
    <submittedName>
        <fullName evidence="1">Uncharacterized protein</fullName>
    </submittedName>
</protein>
<reference evidence="1 2" key="1">
    <citation type="journal article" date="2014" name="PLoS Genet.">
        <title>Phylogenetically driven sequencing of extremely halophilic archaea reveals strategies for static and dynamic osmo-response.</title>
        <authorList>
            <person name="Becker E.A."/>
            <person name="Seitzer P.M."/>
            <person name="Tritt A."/>
            <person name="Larsen D."/>
            <person name="Krusor M."/>
            <person name="Yao A.I."/>
            <person name="Wu D."/>
            <person name="Madern D."/>
            <person name="Eisen J.A."/>
            <person name="Darling A.E."/>
            <person name="Facciotti M.T."/>
        </authorList>
    </citation>
    <scope>NUCLEOTIDE SEQUENCE [LARGE SCALE GENOMIC DNA]</scope>
    <source>
        <strain evidence="1 2">JCM 13563</strain>
    </source>
</reference>
<organism evidence="1 2">
    <name type="scientific">Natrinema limicola JCM 13563</name>
    <dbReference type="NCBI Taxonomy" id="1230457"/>
    <lineage>
        <taxon>Archaea</taxon>
        <taxon>Methanobacteriati</taxon>
        <taxon>Methanobacteriota</taxon>
        <taxon>Stenosarchaea group</taxon>
        <taxon>Halobacteria</taxon>
        <taxon>Halobacteriales</taxon>
        <taxon>Natrialbaceae</taxon>
        <taxon>Natrinema</taxon>
    </lineage>
</organism>
<dbReference type="EMBL" id="AOIT01000038">
    <property type="protein sequence ID" value="ELZ20349.1"/>
    <property type="molecule type" value="Genomic_DNA"/>
</dbReference>
<dbReference type="Proteomes" id="UP000011615">
    <property type="component" value="Unassembled WGS sequence"/>
</dbReference>
<keyword evidence="2" id="KW-1185">Reference proteome</keyword>
<comment type="caution">
    <text evidence="1">The sequence shown here is derived from an EMBL/GenBank/DDBJ whole genome shotgun (WGS) entry which is preliminary data.</text>
</comment>
<gene>
    <name evidence="1" type="ORF">C476_10681</name>
</gene>
<dbReference type="eggNOG" id="arCOG08142">
    <property type="taxonomic scope" value="Archaea"/>
</dbReference>
<dbReference type="RefSeq" id="WP_008012670.1">
    <property type="nucleotide sequence ID" value="NZ_AOIT01000038.1"/>
</dbReference>
<dbReference type="AlphaFoldDB" id="M0CEP8"/>